<comment type="caution">
    <text evidence="1">The sequence shown here is derived from an EMBL/GenBank/DDBJ whole genome shotgun (WGS) entry which is preliminary data.</text>
</comment>
<sequence length="45" mass="5235">MTTKGILVANLRRKKHYFGDETPSRRQFGAGNAVFWRRDRISSPI</sequence>
<accession>A0ABD4A3P6</accession>
<proteinExistence type="predicted"/>
<dbReference type="Proteomes" id="UP000032076">
    <property type="component" value="Unassembled WGS sequence"/>
</dbReference>
<evidence type="ECO:0000313" key="2">
    <source>
        <dbReference type="Proteomes" id="UP000032076"/>
    </source>
</evidence>
<organism evidence="1 2">
    <name type="scientific">Caldibacillus thermoamylovorans</name>
    <dbReference type="NCBI Taxonomy" id="35841"/>
    <lineage>
        <taxon>Bacteria</taxon>
        <taxon>Bacillati</taxon>
        <taxon>Bacillota</taxon>
        <taxon>Bacilli</taxon>
        <taxon>Bacillales</taxon>
        <taxon>Bacillaceae</taxon>
        <taxon>Caldibacillus</taxon>
    </lineage>
</organism>
<gene>
    <name evidence="1" type="ORF">B4167_3747</name>
</gene>
<reference evidence="1 2" key="1">
    <citation type="submission" date="2015-01" db="EMBL/GenBank/DDBJ databases">
        <title>Draft Genome Sequences of Four Bacillus thermoamylovorans Strains, Isolated From Food Products.</title>
        <authorList>
            <person name="Krawcyk A.O."/>
            <person name="Berendsen E.M."/>
            <person name="Eijlander R.T."/>
            <person name="de Jong A."/>
            <person name="Wells-Bennik M."/>
            <person name="Kuipers O.P."/>
        </authorList>
    </citation>
    <scope>NUCLEOTIDE SEQUENCE [LARGE SCALE GENOMIC DNA]</scope>
    <source>
        <strain evidence="1 2">B4167</strain>
    </source>
</reference>
<dbReference type="AlphaFoldDB" id="A0ABD4A3P6"/>
<name>A0ABD4A3P6_9BACI</name>
<evidence type="ECO:0000313" key="1">
    <source>
        <dbReference type="EMBL" id="KIO71395.1"/>
    </source>
</evidence>
<dbReference type="EMBL" id="JXLU01000129">
    <property type="protein sequence ID" value="KIO71395.1"/>
    <property type="molecule type" value="Genomic_DNA"/>
</dbReference>
<protein>
    <submittedName>
        <fullName evidence="1">Uncharacterized protein</fullName>
    </submittedName>
</protein>
<dbReference type="RefSeq" id="WP_160289698.1">
    <property type="nucleotide sequence ID" value="NZ_CP023704.1"/>
</dbReference>